<sequence>AKLMWNKTGSALLVMSYADVDATNQSYYGEQKLHYMPADPKRSDATATVALPKDGPVHDVQWSPAGDFFLTVAGFMPAKASSDILFFDKKASGVCKQMAAVRSPAVSAEWSPDGRQLLIATTAPRLRVDNKTCVLDYQGVQVATRPFDCLFEASWLPCHPDAFPDRPQSPSRAAGTAASPTPGAPGGAGKGPQPVAQTVKTAGYVPPHLRAAGVEAAPAPSFSLGFDNSDLGGKIGANKTRPVPGFEFADSKAANKNAKKRANKKKAQAGDGGSGAADDEELSQPAGAADNTSHNQDPAKPATTSNSAAVSVAGSMVAIEGGVEMDPSKRLRALQKKLRQVEALREKSRQGPLEPEQLAKLQSEAALVAEINALELSMR</sequence>
<gene>
    <name evidence="7" type="ORF">HaLaN_26730</name>
</gene>
<evidence type="ECO:0000256" key="2">
    <source>
        <dbReference type="ARBA" id="ARBA00022574"/>
    </source>
</evidence>
<keyword evidence="3" id="KW-0677">Repeat</keyword>
<organism evidence="7 8">
    <name type="scientific">Haematococcus lacustris</name>
    <name type="common">Green alga</name>
    <name type="synonym">Haematococcus pluvialis</name>
    <dbReference type="NCBI Taxonomy" id="44745"/>
    <lineage>
        <taxon>Eukaryota</taxon>
        <taxon>Viridiplantae</taxon>
        <taxon>Chlorophyta</taxon>
        <taxon>core chlorophytes</taxon>
        <taxon>Chlorophyceae</taxon>
        <taxon>CS clade</taxon>
        <taxon>Chlamydomonadales</taxon>
        <taxon>Haematococcaceae</taxon>
        <taxon>Haematococcus</taxon>
    </lineage>
</organism>
<dbReference type="EMBL" id="BLLF01003807">
    <property type="protein sequence ID" value="GFH28262.1"/>
    <property type="molecule type" value="Genomic_DNA"/>
</dbReference>
<feature type="region of interest" description="Disordered" evidence="5">
    <location>
        <begin position="235"/>
        <end position="309"/>
    </location>
</feature>
<evidence type="ECO:0000259" key="6">
    <source>
        <dbReference type="Pfam" id="PF08662"/>
    </source>
</evidence>
<dbReference type="AlphaFoldDB" id="A0A6A0A706"/>
<dbReference type="GO" id="GO:0043022">
    <property type="term" value="F:ribosome binding"/>
    <property type="evidence" value="ECO:0007669"/>
    <property type="project" value="TreeGrafter"/>
</dbReference>
<protein>
    <submittedName>
        <fullName evidence="7">Eukaryotic translation initiation factor</fullName>
    </submittedName>
</protein>
<feature type="compositionally biased region" description="Low complexity" evidence="5">
    <location>
        <begin position="169"/>
        <end position="181"/>
    </location>
</feature>
<dbReference type="PANTHER" id="PTHR13227">
    <property type="entry name" value="EUKARYOTIC TRANSLATION INITIATION FACTOR 2A"/>
    <property type="match status" value="1"/>
</dbReference>
<keyword evidence="4" id="KW-0648">Protein biosynthesis</keyword>
<dbReference type="InterPro" id="IPR013979">
    <property type="entry name" value="TIF_beta_prop-like"/>
</dbReference>
<accession>A0A6A0A706</accession>
<feature type="non-terminal residue" evidence="7">
    <location>
        <position position="1"/>
    </location>
</feature>
<evidence type="ECO:0000256" key="3">
    <source>
        <dbReference type="ARBA" id="ARBA00022737"/>
    </source>
</evidence>
<evidence type="ECO:0000313" key="7">
    <source>
        <dbReference type="EMBL" id="GFH28262.1"/>
    </source>
</evidence>
<dbReference type="InterPro" id="IPR011387">
    <property type="entry name" value="TIF2A"/>
</dbReference>
<evidence type="ECO:0000256" key="5">
    <source>
        <dbReference type="SAM" id="MobiDB-lite"/>
    </source>
</evidence>
<dbReference type="Proteomes" id="UP000485058">
    <property type="component" value="Unassembled WGS sequence"/>
</dbReference>
<keyword evidence="2" id="KW-0853">WD repeat</keyword>
<proteinExistence type="predicted"/>
<feature type="domain" description="Translation initiation factor beta propellor-like" evidence="6">
    <location>
        <begin position="2"/>
        <end position="96"/>
    </location>
</feature>
<evidence type="ECO:0000313" key="8">
    <source>
        <dbReference type="Proteomes" id="UP000485058"/>
    </source>
</evidence>
<evidence type="ECO:0000256" key="1">
    <source>
        <dbReference type="ARBA" id="ARBA00022540"/>
    </source>
</evidence>
<reference evidence="7 8" key="1">
    <citation type="submission" date="2020-02" db="EMBL/GenBank/DDBJ databases">
        <title>Draft genome sequence of Haematococcus lacustris strain NIES-144.</title>
        <authorList>
            <person name="Morimoto D."/>
            <person name="Nakagawa S."/>
            <person name="Yoshida T."/>
            <person name="Sawayama S."/>
        </authorList>
    </citation>
    <scope>NUCLEOTIDE SEQUENCE [LARGE SCALE GENOMIC DNA]</scope>
    <source>
        <strain evidence="7 8">NIES-144</strain>
    </source>
</reference>
<feature type="compositionally biased region" description="Basic residues" evidence="5">
    <location>
        <begin position="257"/>
        <end position="267"/>
    </location>
</feature>
<keyword evidence="1 7" id="KW-0396">Initiation factor</keyword>
<keyword evidence="8" id="KW-1185">Reference proteome</keyword>
<comment type="caution">
    <text evidence="7">The sequence shown here is derived from an EMBL/GenBank/DDBJ whole genome shotgun (WGS) entry which is preliminary data.</text>
</comment>
<dbReference type="Pfam" id="PF08662">
    <property type="entry name" value="eIF2A"/>
    <property type="match status" value="1"/>
</dbReference>
<dbReference type="GO" id="GO:0000049">
    <property type="term" value="F:tRNA binding"/>
    <property type="evidence" value="ECO:0007669"/>
    <property type="project" value="TreeGrafter"/>
</dbReference>
<evidence type="ECO:0000256" key="4">
    <source>
        <dbReference type="ARBA" id="ARBA00022917"/>
    </source>
</evidence>
<dbReference type="PANTHER" id="PTHR13227:SF0">
    <property type="entry name" value="EUKARYOTIC TRANSLATION INITIATION FACTOR 2A"/>
    <property type="match status" value="1"/>
</dbReference>
<feature type="region of interest" description="Disordered" evidence="5">
    <location>
        <begin position="162"/>
        <end position="195"/>
    </location>
</feature>
<dbReference type="GO" id="GO:0003743">
    <property type="term" value="F:translation initiation factor activity"/>
    <property type="evidence" value="ECO:0007669"/>
    <property type="project" value="UniProtKB-KW"/>
</dbReference>
<dbReference type="GO" id="GO:0022627">
    <property type="term" value="C:cytosolic small ribosomal subunit"/>
    <property type="evidence" value="ECO:0007669"/>
    <property type="project" value="TreeGrafter"/>
</dbReference>
<dbReference type="GO" id="GO:0003729">
    <property type="term" value="F:mRNA binding"/>
    <property type="evidence" value="ECO:0007669"/>
    <property type="project" value="TreeGrafter"/>
</dbReference>
<dbReference type="SUPFAM" id="SSF82171">
    <property type="entry name" value="DPP6 N-terminal domain-like"/>
    <property type="match status" value="1"/>
</dbReference>
<name>A0A6A0A706_HAELA</name>